<dbReference type="Proteomes" id="UP000260812">
    <property type="component" value="Unassembled WGS sequence"/>
</dbReference>
<evidence type="ECO:0000313" key="3">
    <source>
        <dbReference type="Proteomes" id="UP000260812"/>
    </source>
</evidence>
<evidence type="ECO:0000313" key="2">
    <source>
        <dbReference type="EMBL" id="RGE73953.1"/>
    </source>
</evidence>
<accession>A0A3E3J3S4</accession>
<dbReference type="AlphaFoldDB" id="A0A3E3J3S4"/>
<evidence type="ECO:0000313" key="4">
    <source>
        <dbReference type="Proteomes" id="UP000261166"/>
    </source>
</evidence>
<name>A0A3E3J3S4_9FIRM</name>
<dbReference type="EMBL" id="QVLU01000002">
    <property type="protein sequence ID" value="RGE73953.1"/>
    <property type="molecule type" value="Genomic_DNA"/>
</dbReference>
<sequence length="68" mass="7616">MWFSRPDVRCFSYSADTTGRKCFCTGMFFHNGFLWDGAKLTVPFLHLTSVNLQDTISLVAGTGSKALY</sequence>
<reference evidence="2 4" key="1">
    <citation type="submission" date="2018-08" db="EMBL/GenBank/DDBJ databases">
        <title>A genome reference for cultivated species of the human gut microbiota.</title>
        <authorList>
            <person name="Zou Y."/>
            <person name="Xue W."/>
            <person name="Luo G."/>
        </authorList>
    </citation>
    <scope>NUCLEOTIDE SEQUENCE [LARGE SCALE GENOMIC DNA]</scope>
    <source>
        <strain evidence="2 4">AF26-4BH</strain>
        <strain evidence="1">TF05-5AC</strain>
    </source>
</reference>
<dbReference type="Proteomes" id="UP000261166">
    <property type="component" value="Unassembled WGS sequence"/>
</dbReference>
<keyword evidence="3" id="KW-1185">Reference proteome</keyword>
<gene>
    <name evidence="2" type="ORF">DWY69_02360</name>
    <name evidence="1" type="ORF">DXC51_03660</name>
</gene>
<protein>
    <submittedName>
        <fullName evidence="2">Uncharacterized protein</fullName>
    </submittedName>
</protein>
<comment type="caution">
    <text evidence="2">The sequence shown here is derived from an EMBL/GenBank/DDBJ whole genome shotgun (WGS) entry which is preliminary data.</text>
</comment>
<dbReference type="EMBL" id="QVLV01000002">
    <property type="protein sequence ID" value="RGE64180.1"/>
    <property type="molecule type" value="Genomic_DNA"/>
</dbReference>
<organism evidence="2 4">
    <name type="scientific">Eisenbergiella massiliensis</name>
    <dbReference type="NCBI Taxonomy" id="1720294"/>
    <lineage>
        <taxon>Bacteria</taxon>
        <taxon>Bacillati</taxon>
        <taxon>Bacillota</taxon>
        <taxon>Clostridia</taxon>
        <taxon>Lachnospirales</taxon>
        <taxon>Lachnospiraceae</taxon>
        <taxon>Eisenbergiella</taxon>
    </lineage>
</organism>
<proteinExistence type="predicted"/>
<evidence type="ECO:0000313" key="1">
    <source>
        <dbReference type="EMBL" id="RGE64180.1"/>
    </source>
</evidence>